<dbReference type="PANTHER" id="PTHR36440:SF1">
    <property type="entry name" value="PUTATIVE (AFU_ORTHOLOGUE AFUA_8G07350)-RELATED"/>
    <property type="match status" value="1"/>
</dbReference>
<dbReference type="SUPFAM" id="SSF51182">
    <property type="entry name" value="RmlC-like cupins"/>
    <property type="match status" value="1"/>
</dbReference>
<proteinExistence type="predicted"/>
<reference evidence="2 3" key="1">
    <citation type="journal article" date="2011" name="Stand. Genomic Sci.">
        <title>Complete genome sequence of Haliscomenobacter hydrossis type strain (O).</title>
        <authorList>
            <consortium name="US DOE Joint Genome Institute (JGI-PGF)"/>
            <person name="Daligault H."/>
            <person name="Lapidus A."/>
            <person name="Zeytun A."/>
            <person name="Nolan M."/>
            <person name="Lucas S."/>
            <person name="Del Rio T.G."/>
            <person name="Tice H."/>
            <person name="Cheng J.F."/>
            <person name="Tapia R."/>
            <person name="Han C."/>
            <person name="Goodwin L."/>
            <person name="Pitluck S."/>
            <person name="Liolios K."/>
            <person name="Pagani I."/>
            <person name="Ivanova N."/>
            <person name="Huntemann M."/>
            <person name="Mavromatis K."/>
            <person name="Mikhailova N."/>
            <person name="Pati A."/>
            <person name="Chen A."/>
            <person name="Palaniappan K."/>
            <person name="Land M."/>
            <person name="Hauser L."/>
            <person name="Brambilla E.M."/>
            <person name="Rohde M."/>
            <person name="Verbarg S."/>
            <person name="Goker M."/>
            <person name="Bristow J."/>
            <person name="Eisen J.A."/>
            <person name="Markowitz V."/>
            <person name="Hugenholtz P."/>
            <person name="Kyrpides N.C."/>
            <person name="Klenk H.P."/>
            <person name="Woyke T."/>
        </authorList>
    </citation>
    <scope>NUCLEOTIDE SEQUENCE [LARGE SCALE GENOMIC DNA]</scope>
    <source>
        <strain evidence="3">ATCC 27775 / DSM 1100 / LMG 10767 / O</strain>
    </source>
</reference>
<dbReference type="eggNOG" id="COG0662">
    <property type="taxonomic scope" value="Bacteria"/>
</dbReference>
<dbReference type="KEGG" id="hhy:Halhy_4199"/>
<dbReference type="Pfam" id="PF07883">
    <property type="entry name" value="Cupin_2"/>
    <property type="match status" value="1"/>
</dbReference>
<accession>F4L5T4</accession>
<dbReference type="Gene3D" id="2.60.120.10">
    <property type="entry name" value="Jelly Rolls"/>
    <property type="match status" value="1"/>
</dbReference>
<dbReference type="InterPro" id="IPR011051">
    <property type="entry name" value="RmlC_Cupin_sf"/>
</dbReference>
<dbReference type="OrthoDB" id="1423961at2"/>
<sequence>MPYQYPHTIENGLGETIIFLGLEPSAGGDKLIAESFCQPGAGPAMHTHFKQDEVFTVLSGKMGYQILGEEPKMANPGETVFFKRGTPHKFWVEGQEVLHCSGWIQPAHSIEFFLGAVFAAQNKSGKGEPERFDGAYLLTRYASEYDMQDIPWFVKKIILPIVYVVGQLLGKYKHFEGAPEPLK</sequence>
<protein>
    <submittedName>
        <fullName evidence="2">Cupin 2 conserved barrel domain protein</fullName>
    </submittedName>
</protein>
<dbReference type="EMBL" id="CP002691">
    <property type="protein sequence ID" value="AEE52044.1"/>
    <property type="molecule type" value="Genomic_DNA"/>
</dbReference>
<dbReference type="AlphaFoldDB" id="F4L5T4"/>
<dbReference type="STRING" id="760192.Halhy_4199"/>
<reference key="2">
    <citation type="submission" date="2011-04" db="EMBL/GenBank/DDBJ databases">
        <title>Complete sequence of chromosome of Haliscomenobacter hydrossis DSM 1100.</title>
        <authorList>
            <consortium name="US DOE Joint Genome Institute (JGI-PGF)"/>
            <person name="Lucas S."/>
            <person name="Han J."/>
            <person name="Lapidus A."/>
            <person name="Bruce D."/>
            <person name="Goodwin L."/>
            <person name="Pitluck S."/>
            <person name="Peters L."/>
            <person name="Kyrpides N."/>
            <person name="Mavromatis K."/>
            <person name="Ivanova N."/>
            <person name="Ovchinnikova G."/>
            <person name="Pagani I."/>
            <person name="Daligault H."/>
            <person name="Detter J.C."/>
            <person name="Han C."/>
            <person name="Land M."/>
            <person name="Hauser L."/>
            <person name="Markowitz V."/>
            <person name="Cheng J.-F."/>
            <person name="Hugenholtz P."/>
            <person name="Woyke T."/>
            <person name="Wu D."/>
            <person name="Verbarg S."/>
            <person name="Frueling A."/>
            <person name="Brambilla E."/>
            <person name="Klenk H.-P."/>
            <person name="Eisen J.A."/>
        </authorList>
    </citation>
    <scope>NUCLEOTIDE SEQUENCE</scope>
    <source>
        <strain>DSM 1100</strain>
    </source>
</reference>
<evidence type="ECO:0000313" key="3">
    <source>
        <dbReference type="Proteomes" id="UP000008461"/>
    </source>
</evidence>
<organism evidence="2 3">
    <name type="scientific">Haliscomenobacter hydrossis (strain ATCC 27775 / DSM 1100 / LMG 10767 / O)</name>
    <dbReference type="NCBI Taxonomy" id="760192"/>
    <lineage>
        <taxon>Bacteria</taxon>
        <taxon>Pseudomonadati</taxon>
        <taxon>Bacteroidota</taxon>
        <taxon>Saprospiria</taxon>
        <taxon>Saprospirales</taxon>
        <taxon>Haliscomenobacteraceae</taxon>
        <taxon>Haliscomenobacter</taxon>
    </lineage>
</organism>
<evidence type="ECO:0000313" key="2">
    <source>
        <dbReference type="EMBL" id="AEE52044.1"/>
    </source>
</evidence>
<dbReference type="InterPro" id="IPR053146">
    <property type="entry name" value="QDO-like"/>
</dbReference>
<dbReference type="PANTHER" id="PTHR36440">
    <property type="entry name" value="PUTATIVE (AFU_ORTHOLOGUE AFUA_8G07350)-RELATED"/>
    <property type="match status" value="1"/>
</dbReference>
<dbReference type="InterPro" id="IPR013096">
    <property type="entry name" value="Cupin_2"/>
</dbReference>
<gene>
    <name evidence="2" type="ordered locus">Halhy_4199</name>
</gene>
<dbReference type="Proteomes" id="UP000008461">
    <property type="component" value="Chromosome"/>
</dbReference>
<dbReference type="RefSeq" id="WP_013766582.1">
    <property type="nucleotide sequence ID" value="NC_015510.1"/>
</dbReference>
<keyword evidence="3" id="KW-1185">Reference proteome</keyword>
<dbReference type="InterPro" id="IPR014710">
    <property type="entry name" value="RmlC-like_jellyroll"/>
</dbReference>
<dbReference type="CDD" id="cd02208">
    <property type="entry name" value="cupin_RmlC-like"/>
    <property type="match status" value="1"/>
</dbReference>
<feature type="domain" description="Cupin type-2" evidence="1">
    <location>
        <begin position="38"/>
        <end position="99"/>
    </location>
</feature>
<evidence type="ECO:0000259" key="1">
    <source>
        <dbReference type="Pfam" id="PF07883"/>
    </source>
</evidence>
<name>F4L5T4_HALH1</name>
<dbReference type="HOGENOM" id="CLU_108780_1_0_10"/>